<sequence>MEKLNKILADHVVQQQGRDTKDKLLGAAFTVVNADGILYQGAAGRIDLALDSKPWGPNTLSWIASMTKLASAISILQIVEKGLVTLDEDLRSKIPFLNEVEIIKGFDNTKRKPILEPNTSPITLRHLLTHTSGLAYDLTDELLMKWRRAVGKDLINMTWTLEGFSTPLLFPPGTDWSYGTGIDWATLLLEQVTGTKLSMYMSEHIFDPLGMTSTGFWPAKLTTPQPLAAIPNRDHGGGLVPAPSPTPDEHPVESGGAGLFSTTADYSKLLRAVLRGELLSAESMELLFKPQLSGDLLRKMDERVRLAREMYAPEYAEDTPMNFALGGMLNTADVPGKRTKGSMMWSGYTNPHWWVDRERGVAGVLQVSLLPFGDPVVAKLYDALERTVYGDLIVEGAGKL</sequence>
<dbReference type="InterPro" id="IPR001466">
    <property type="entry name" value="Beta-lactam-related"/>
</dbReference>
<dbReference type="SUPFAM" id="SSF56601">
    <property type="entry name" value="beta-lactamase/transpeptidase-like"/>
    <property type="match status" value="1"/>
</dbReference>
<gene>
    <name evidence="4" type="ORF">N0V93_000341</name>
</gene>
<dbReference type="PANTHER" id="PTHR43283:SF17">
    <property type="entry name" value="(LOVD), PUTATIVE (AFU_ORTHOLOGUE AFUA_5G00920)-RELATED"/>
    <property type="match status" value="1"/>
</dbReference>
<dbReference type="GO" id="GO:0016787">
    <property type="term" value="F:hydrolase activity"/>
    <property type="evidence" value="ECO:0007669"/>
    <property type="project" value="UniProtKB-KW"/>
</dbReference>
<reference evidence="4" key="1">
    <citation type="submission" date="2022-10" db="EMBL/GenBank/DDBJ databases">
        <title>Tapping the CABI collections for fungal endophytes: first genome assemblies for Collariella, Neodidymelliopsis, Ascochyta clinopodiicola, Didymella pomorum, Didymosphaeria variabile, Neocosmospora piperis and Neocucurbitaria cava.</title>
        <authorList>
            <person name="Hill R."/>
        </authorList>
    </citation>
    <scope>NUCLEOTIDE SEQUENCE</scope>
    <source>
        <strain evidence="4">IMI 355082</strain>
    </source>
</reference>
<protein>
    <recommendedName>
        <fullName evidence="3">Beta-lactamase-related domain-containing protein</fullName>
    </recommendedName>
</protein>
<accession>A0A9W9D1A0</accession>
<evidence type="ECO:0000256" key="1">
    <source>
        <dbReference type="ARBA" id="ARBA00009009"/>
    </source>
</evidence>
<evidence type="ECO:0000259" key="3">
    <source>
        <dbReference type="Pfam" id="PF00144"/>
    </source>
</evidence>
<comment type="similarity">
    <text evidence="1">Belongs to the class-A beta-lactamase family.</text>
</comment>
<feature type="domain" description="Beta-lactamase-related" evidence="3">
    <location>
        <begin position="20"/>
        <end position="372"/>
    </location>
</feature>
<evidence type="ECO:0000313" key="5">
    <source>
        <dbReference type="Proteomes" id="UP001140453"/>
    </source>
</evidence>
<dbReference type="InterPro" id="IPR012338">
    <property type="entry name" value="Beta-lactam/transpept-like"/>
</dbReference>
<dbReference type="PANTHER" id="PTHR43283">
    <property type="entry name" value="BETA-LACTAMASE-RELATED"/>
    <property type="match status" value="1"/>
</dbReference>
<name>A0A9W9D1A0_9PEZI</name>
<keyword evidence="5" id="KW-1185">Reference proteome</keyword>
<dbReference type="Pfam" id="PF00144">
    <property type="entry name" value="Beta-lactamase"/>
    <property type="match status" value="1"/>
</dbReference>
<dbReference type="Gene3D" id="3.40.710.10">
    <property type="entry name" value="DD-peptidase/beta-lactamase superfamily"/>
    <property type="match status" value="1"/>
</dbReference>
<evidence type="ECO:0000313" key="4">
    <source>
        <dbReference type="EMBL" id="KAJ4396124.1"/>
    </source>
</evidence>
<dbReference type="InterPro" id="IPR050789">
    <property type="entry name" value="Diverse_Enzym_Activities"/>
</dbReference>
<proteinExistence type="inferred from homology"/>
<keyword evidence="2" id="KW-0378">Hydrolase</keyword>
<dbReference type="EMBL" id="JAPEVB010000001">
    <property type="protein sequence ID" value="KAJ4396124.1"/>
    <property type="molecule type" value="Genomic_DNA"/>
</dbReference>
<dbReference type="Proteomes" id="UP001140453">
    <property type="component" value="Unassembled WGS sequence"/>
</dbReference>
<comment type="caution">
    <text evidence="4">The sequence shown here is derived from an EMBL/GenBank/DDBJ whole genome shotgun (WGS) entry which is preliminary data.</text>
</comment>
<evidence type="ECO:0000256" key="2">
    <source>
        <dbReference type="ARBA" id="ARBA00022801"/>
    </source>
</evidence>
<dbReference type="AlphaFoldDB" id="A0A9W9D1A0"/>
<dbReference type="OrthoDB" id="428260at2759"/>
<organism evidence="4 5">
    <name type="scientific">Gnomoniopsis smithogilvyi</name>
    <dbReference type="NCBI Taxonomy" id="1191159"/>
    <lineage>
        <taxon>Eukaryota</taxon>
        <taxon>Fungi</taxon>
        <taxon>Dikarya</taxon>
        <taxon>Ascomycota</taxon>
        <taxon>Pezizomycotina</taxon>
        <taxon>Sordariomycetes</taxon>
        <taxon>Sordariomycetidae</taxon>
        <taxon>Diaporthales</taxon>
        <taxon>Gnomoniaceae</taxon>
        <taxon>Gnomoniopsis</taxon>
    </lineage>
</organism>